<evidence type="ECO:0000313" key="3">
    <source>
        <dbReference type="Proteomes" id="UP000886886"/>
    </source>
</evidence>
<name>A0A9D1D0W1_9FIRM</name>
<comment type="caution">
    <text evidence="2">The sequence shown here is derived from an EMBL/GenBank/DDBJ whole genome shotgun (WGS) entry which is preliminary data.</text>
</comment>
<gene>
    <name evidence="2" type="ORF">IAB26_08580</name>
</gene>
<evidence type="ECO:0000313" key="2">
    <source>
        <dbReference type="EMBL" id="HIQ96605.1"/>
    </source>
</evidence>
<protein>
    <recommendedName>
        <fullName evidence="1">DUF6472 domain-containing protein</fullName>
    </recommendedName>
</protein>
<dbReference type="AlphaFoldDB" id="A0A9D1D0W1"/>
<organism evidence="2 3">
    <name type="scientific">Candidatus Limivivens merdigallinarum</name>
    <dbReference type="NCBI Taxonomy" id="2840859"/>
    <lineage>
        <taxon>Bacteria</taxon>
        <taxon>Bacillati</taxon>
        <taxon>Bacillota</taxon>
        <taxon>Clostridia</taxon>
        <taxon>Lachnospirales</taxon>
        <taxon>Lachnospiraceae</taxon>
        <taxon>Lachnospiraceae incertae sedis</taxon>
        <taxon>Candidatus Limivivens</taxon>
    </lineage>
</organism>
<dbReference type="InterPro" id="IPR045525">
    <property type="entry name" value="DUF6472"/>
</dbReference>
<feature type="domain" description="DUF6472" evidence="1">
    <location>
        <begin position="8"/>
        <end position="63"/>
    </location>
</feature>
<proteinExistence type="predicted"/>
<dbReference type="Pfam" id="PF20076">
    <property type="entry name" value="DUF6472"/>
    <property type="match status" value="1"/>
</dbReference>
<reference evidence="2" key="2">
    <citation type="journal article" date="2021" name="PeerJ">
        <title>Extensive microbial diversity within the chicken gut microbiome revealed by metagenomics and culture.</title>
        <authorList>
            <person name="Gilroy R."/>
            <person name="Ravi A."/>
            <person name="Getino M."/>
            <person name="Pursley I."/>
            <person name="Horton D.L."/>
            <person name="Alikhan N.F."/>
            <person name="Baker D."/>
            <person name="Gharbi K."/>
            <person name="Hall N."/>
            <person name="Watson M."/>
            <person name="Adriaenssens E.M."/>
            <person name="Foster-Nyarko E."/>
            <person name="Jarju S."/>
            <person name="Secka A."/>
            <person name="Antonio M."/>
            <person name="Oren A."/>
            <person name="Chaudhuri R.R."/>
            <person name="La Ragione R."/>
            <person name="Hildebrand F."/>
            <person name="Pallen M.J."/>
        </authorList>
    </citation>
    <scope>NUCLEOTIDE SEQUENCE</scope>
    <source>
        <strain evidence="2">ChiSjej3B21-11622</strain>
    </source>
</reference>
<dbReference type="EMBL" id="DVFT01000128">
    <property type="protein sequence ID" value="HIQ96605.1"/>
    <property type="molecule type" value="Genomic_DNA"/>
</dbReference>
<accession>A0A9D1D0W1</accession>
<reference evidence="2" key="1">
    <citation type="submission" date="2020-10" db="EMBL/GenBank/DDBJ databases">
        <authorList>
            <person name="Gilroy R."/>
        </authorList>
    </citation>
    <scope>NUCLEOTIDE SEQUENCE</scope>
    <source>
        <strain evidence="2">ChiSjej3B21-11622</strain>
    </source>
</reference>
<evidence type="ECO:0000259" key="1">
    <source>
        <dbReference type="Pfam" id="PF20076"/>
    </source>
</evidence>
<dbReference type="Proteomes" id="UP000886886">
    <property type="component" value="Unassembled WGS sequence"/>
</dbReference>
<sequence>MKKKTTQGSCESCVYYSYDEDYECYTCQMDLDEDELVRFMEDRYYNCPYYRLGDEYSVVRKQM</sequence>